<evidence type="ECO:0000313" key="2">
    <source>
        <dbReference type="Proteomes" id="UP001163603"/>
    </source>
</evidence>
<proteinExistence type="predicted"/>
<keyword evidence="2" id="KW-1185">Reference proteome</keyword>
<sequence>MAQVSSSYLHLQHELDDETLTLDSLPYWSHPDFDIYTSDTELSAPSYSRRQSAVHFHDDVSDSDSLIANTSDLFDHRENQVHFVMDLFQQRVEQSQVIGGGGDDDSGSGLVSDPLNGSGFGVIGENSDMGIEHLDVDFGLGLGFGVLNIRESNEDNSRNFSNINLNVFDCNEDDFFVERRVSGEAGSSGVRVIGFSSDSESDDGNQREVALGDLGLHSEDEYVSEDHLDDVTSIRLCWDSLNVEDNRETNEDFEWEEVDGRVDEREIFNTFVDENDDENSISLSISPIIAPEDVVSVERVGGFGNLEWEVLLNANNLETNPEMDNHNEPYFGDHDDFFHTAEYEMFFGQFAENENAWMGRPPASKSAIANLPLVVLTQEDVESNNAVCAVCKDDIGVGEKAKQLPCTHRYHGDCIIPWLGIRNTCPVCRYELPTDDPGYERRRTQRAARGQ</sequence>
<gene>
    <name evidence="1" type="ORF">Pint_16320</name>
</gene>
<accession>A0ACC0ZBJ1</accession>
<organism evidence="1 2">
    <name type="scientific">Pistacia integerrima</name>
    <dbReference type="NCBI Taxonomy" id="434235"/>
    <lineage>
        <taxon>Eukaryota</taxon>
        <taxon>Viridiplantae</taxon>
        <taxon>Streptophyta</taxon>
        <taxon>Embryophyta</taxon>
        <taxon>Tracheophyta</taxon>
        <taxon>Spermatophyta</taxon>
        <taxon>Magnoliopsida</taxon>
        <taxon>eudicotyledons</taxon>
        <taxon>Gunneridae</taxon>
        <taxon>Pentapetalae</taxon>
        <taxon>rosids</taxon>
        <taxon>malvids</taxon>
        <taxon>Sapindales</taxon>
        <taxon>Anacardiaceae</taxon>
        <taxon>Pistacia</taxon>
    </lineage>
</organism>
<reference evidence="2" key="1">
    <citation type="journal article" date="2023" name="G3 (Bethesda)">
        <title>Genome assembly and association tests identify interacting loci associated with vigor, precocity, and sex in interspecific pistachio rootstocks.</title>
        <authorList>
            <person name="Palmer W."/>
            <person name="Jacygrad E."/>
            <person name="Sagayaradj S."/>
            <person name="Cavanaugh K."/>
            <person name="Han R."/>
            <person name="Bertier L."/>
            <person name="Beede B."/>
            <person name="Kafkas S."/>
            <person name="Golino D."/>
            <person name="Preece J."/>
            <person name="Michelmore R."/>
        </authorList>
    </citation>
    <scope>NUCLEOTIDE SEQUENCE [LARGE SCALE GENOMIC DNA]</scope>
</reference>
<dbReference type="EMBL" id="CM047737">
    <property type="protein sequence ID" value="KAJ0047797.1"/>
    <property type="molecule type" value="Genomic_DNA"/>
</dbReference>
<evidence type="ECO:0000313" key="1">
    <source>
        <dbReference type="EMBL" id="KAJ0047797.1"/>
    </source>
</evidence>
<dbReference type="Proteomes" id="UP001163603">
    <property type="component" value="Chromosome 2"/>
</dbReference>
<protein>
    <submittedName>
        <fullName evidence="1">Uncharacterized protein</fullName>
    </submittedName>
</protein>
<comment type="caution">
    <text evidence="1">The sequence shown here is derived from an EMBL/GenBank/DDBJ whole genome shotgun (WGS) entry which is preliminary data.</text>
</comment>
<name>A0ACC0ZBJ1_9ROSI</name>